<dbReference type="AlphaFoldDB" id="D5E5W1"/>
<dbReference type="RefSeq" id="WP_013054583.1">
    <property type="nucleotide sequence ID" value="NC_014014.1"/>
</dbReference>
<protein>
    <submittedName>
        <fullName evidence="2">Putative lipoprotein</fullName>
    </submittedName>
</protein>
<keyword evidence="1" id="KW-0732">Signal</keyword>
<dbReference type="OrthoDB" id="401395at2"/>
<gene>
    <name evidence="2" type="ordered locus">MCRO_0534</name>
</gene>
<dbReference type="STRING" id="512564.MCRO_0534"/>
<reference key="2">
    <citation type="submission" date="2010-03" db="EMBL/GenBank/DDBJ databases">
        <authorList>
            <person name="Ma Z."/>
            <person name="Wang X."/>
            <person name="Liu H."/>
        </authorList>
    </citation>
    <scope>NUCLEOTIDE SEQUENCE</scope>
    <source>
        <strain>MP145</strain>
    </source>
</reference>
<evidence type="ECO:0000313" key="2">
    <source>
        <dbReference type="EMBL" id="ADE19807.1"/>
    </source>
</evidence>
<dbReference type="eggNOG" id="ENOG5031Z6M">
    <property type="taxonomic scope" value="Bacteria"/>
</dbReference>
<reference evidence="2 3" key="3">
    <citation type="journal article" date="2011" name="J. Bacteriol.">
        <title>Genome sequences of Mycoplasma alligatoris A21JP2T and Mycoplasma crocodyli MP145T.</title>
        <authorList>
            <person name="Brown D.R."/>
            <person name="Farmerie W.G."/>
            <person name="May M."/>
            <person name="Benders G.A."/>
            <person name="Durkin A.S."/>
            <person name="Hlavinka K."/>
            <person name="Hostetler J."/>
            <person name="Jackson J."/>
            <person name="Johnson J."/>
            <person name="Miller R.H."/>
            <person name="Paralanov V."/>
            <person name="Radune D."/>
            <person name="Szczypinski B."/>
            <person name="Glass J.I."/>
        </authorList>
    </citation>
    <scope>NUCLEOTIDE SEQUENCE [LARGE SCALE GENOMIC DNA]</scope>
    <source>
        <strain evidence="3">ATCC 51981 / MP145</strain>
    </source>
</reference>
<dbReference type="EMBL" id="CP001991">
    <property type="protein sequence ID" value="ADE19807.1"/>
    <property type="molecule type" value="Genomic_DNA"/>
</dbReference>
<evidence type="ECO:0000313" key="3">
    <source>
        <dbReference type="Proteomes" id="UP000001845"/>
    </source>
</evidence>
<dbReference type="PROSITE" id="PS51257">
    <property type="entry name" value="PROKAR_LIPOPROTEIN"/>
    <property type="match status" value="1"/>
</dbReference>
<dbReference type="NCBIfam" id="TIGR04313">
    <property type="entry name" value="aro_clust_Mycop"/>
    <property type="match status" value="1"/>
</dbReference>
<dbReference type="HOGENOM" id="CLU_949346_0_0_14"/>
<accession>D5E5W1</accession>
<feature type="chain" id="PRO_5003070524" evidence="1">
    <location>
        <begin position="22"/>
        <end position="293"/>
    </location>
</feature>
<organism evidence="2 3">
    <name type="scientific">Mycoplasma crocodyli (strain ATCC 51981 / MP145)</name>
    <dbReference type="NCBI Taxonomy" id="512564"/>
    <lineage>
        <taxon>Bacteria</taxon>
        <taxon>Bacillati</taxon>
        <taxon>Mycoplasmatota</taxon>
        <taxon>Mollicutes</taxon>
        <taxon>Mycoplasmataceae</taxon>
        <taxon>Mycoplasma</taxon>
    </lineage>
</organism>
<reference evidence="3" key="1">
    <citation type="submission" date="2010-03" db="EMBL/GenBank/DDBJ databases">
        <title>The complete genome of Mycoplasma crocodyli MP145.</title>
        <authorList>
            <person name="Glass J.I."/>
            <person name="Durkin A.S."/>
            <person name="Hostetler J."/>
            <person name="Jackson J."/>
            <person name="Johnson J."/>
            <person name="May M.A."/>
            <person name="Paralanov V."/>
            <person name="Radune D."/>
            <person name="Szczypinski B."/>
            <person name="Brown D.R."/>
        </authorList>
    </citation>
    <scope>NUCLEOTIDE SEQUENCE [LARGE SCALE GENOMIC DNA]</scope>
    <source>
        <strain evidence="3">ATCC 51981 / MP145</strain>
    </source>
</reference>
<evidence type="ECO:0000256" key="1">
    <source>
        <dbReference type="SAM" id="SignalP"/>
    </source>
</evidence>
<keyword evidence="3" id="KW-1185">Reference proteome</keyword>
<feature type="signal peptide" evidence="1">
    <location>
        <begin position="1"/>
        <end position="21"/>
    </location>
</feature>
<proteinExistence type="predicted"/>
<dbReference type="Proteomes" id="UP000001845">
    <property type="component" value="Chromosome"/>
</dbReference>
<sequence>MKLKSKILPSLLLFGSVLSLTSCLPNIQKEKIIEIKNTIEKNQKVMLLDDMVEVILGSKDEALLNKFKQEQTPSDEWKGNLTLKVEEYEKLFRNPKVNAKDLEKVDVELSKMINEKWYWYLNHLREFEYNFYKVDDFFDFKIKKWNLEFNQEYKENRDSITKIYKSSQHYYPVSNQPVQVLSLDEIDGDSGGQFYLKFNDQFYLPFNYQTKYNTDGSRLIIANIGNNIYRFSTNKIVNIRTYHRFWHNFAYHSNLPSLMEQLTPEWQNFVKSSGYVLNYKITGYGKNKYLPGV</sequence>
<dbReference type="InterPro" id="IPR027593">
    <property type="entry name" value="Aro_clust"/>
</dbReference>
<dbReference type="KEGG" id="mcd:MCRO_0534"/>
<name>D5E5W1_MYCCM</name>
<keyword evidence="2" id="KW-0449">Lipoprotein</keyword>